<dbReference type="InterPro" id="IPR024738">
    <property type="entry name" value="Hfi1/Tada1"/>
</dbReference>
<dbReference type="AlphaFoldDB" id="A0A2I4EDA6"/>
<dbReference type="OrthoDB" id="10264870at2759"/>
<dbReference type="GO" id="GO:0003713">
    <property type="term" value="F:transcription coactivator activity"/>
    <property type="evidence" value="ECO:0000318"/>
    <property type="project" value="GO_Central"/>
</dbReference>
<sequence length="299" mass="33611">MWNDGDLDFIGFSVAADILALVIVRGLEIRMPAHQHSSQIDTLKLKTEIERSLGRQKVEEYFDLLKRFLSLKISKSNFDKLCISKIGRENVSLHNHLIRSIISNACLSQIPPSKDHKVEGSLSVKVANGYQGSGIQSLCRDIPQSPQKGKTPSIRDQKHSTIEMLSFGSRPPGSVEDGKEVHQALGSPNIYSRSPVRAPFGIPLKTKGMRKVLWGGSMTAIFTRTCQNWGELPDTSSLRKRLEQKWEMVGVKISVDCANLLNNGLDVYLKRLIKPCLSQEIDKALFGSCWFKETERDFW</sequence>
<dbReference type="KEGG" id="jre:108988547"/>
<dbReference type="PANTHER" id="PTHR21277:SF29">
    <property type="entry name" value="TRANSCRIPTIONAL REGULATOR OF RNA POLII, SAGA, SUBUNIT"/>
    <property type="match status" value="1"/>
</dbReference>
<proteinExistence type="predicted"/>
<dbReference type="GO" id="GO:0006357">
    <property type="term" value="P:regulation of transcription by RNA polymerase II"/>
    <property type="evidence" value="ECO:0000318"/>
    <property type="project" value="GO_Central"/>
</dbReference>
<accession>A0A2I4EDA6</accession>
<gene>
    <name evidence="2" type="primary">LOC108988547</name>
</gene>
<name>A0A2I4EDA6_JUGRE</name>
<dbReference type="GO" id="GO:0000124">
    <property type="term" value="C:SAGA complex"/>
    <property type="evidence" value="ECO:0000318"/>
    <property type="project" value="GO_Central"/>
</dbReference>
<dbReference type="Pfam" id="PF12767">
    <property type="entry name" value="SAGA-Tad1"/>
    <property type="match status" value="1"/>
</dbReference>
<dbReference type="PANTHER" id="PTHR21277">
    <property type="entry name" value="TRANSCRIPTIONAL ADAPTER 1"/>
    <property type="match status" value="1"/>
</dbReference>
<organism evidence="1 2">
    <name type="scientific">Juglans regia</name>
    <name type="common">English walnut</name>
    <dbReference type="NCBI Taxonomy" id="51240"/>
    <lineage>
        <taxon>Eukaryota</taxon>
        <taxon>Viridiplantae</taxon>
        <taxon>Streptophyta</taxon>
        <taxon>Embryophyta</taxon>
        <taxon>Tracheophyta</taxon>
        <taxon>Spermatophyta</taxon>
        <taxon>Magnoliopsida</taxon>
        <taxon>eudicotyledons</taxon>
        <taxon>Gunneridae</taxon>
        <taxon>Pentapetalae</taxon>
        <taxon>rosids</taxon>
        <taxon>fabids</taxon>
        <taxon>Fagales</taxon>
        <taxon>Juglandaceae</taxon>
        <taxon>Juglans</taxon>
    </lineage>
</organism>
<dbReference type="GeneID" id="108988547"/>
<dbReference type="STRING" id="51240.A0A2I4EDA6"/>
<evidence type="ECO:0000313" key="1">
    <source>
        <dbReference type="Proteomes" id="UP000235220"/>
    </source>
</evidence>
<evidence type="ECO:0000313" key="2">
    <source>
        <dbReference type="RefSeq" id="XP_018817383.1"/>
    </source>
</evidence>
<keyword evidence="1" id="KW-1185">Reference proteome</keyword>
<dbReference type="Gramene" id="Jr12_00420_p1">
    <property type="protein sequence ID" value="cds.Jr12_00420_p1"/>
    <property type="gene ID" value="Jr12_00420"/>
</dbReference>
<reference evidence="2" key="1">
    <citation type="submission" date="2025-08" db="UniProtKB">
        <authorList>
            <consortium name="RefSeq"/>
        </authorList>
    </citation>
    <scope>IDENTIFICATION</scope>
    <source>
        <tissue evidence="2">Leaves</tissue>
    </source>
</reference>
<protein>
    <submittedName>
        <fullName evidence="2">Uncharacterized protein LOC108988547</fullName>
    </submittedName>
</protein>
<dbReference type="Proteomes" id="UP000235220">
    <property type="component" value="Chromosome 12"/>
</dbReference>
<dbReference type="RefSeq" id="XP_018817383.1">
    <property type="nucleotide sequence ID" value="XM_018961838.1"/>
</dbReference>